<evidence type="ECO:0000256" key="5">
    <source>
        <dbReference type="SAM" id="MobiDB-lite"/>
    </source>
</evidence>
<protein>
    <submittedName>
        <fullName evidence="7">MerR family transcriptional regulator</fullName>
    </submittedName>
</protein>
<dbReference type="Pfam" id="PF13411">
    <property type="entry name" value="MerR_1"/>
    <property type="match status" value="1"/>
</dbReference>
<dbReference type="InterPro" id="IPR047057">
    <property type="entry name" value="MerR_fam"/>
</dbReference>
<reference evidence="8" key="1">
    <citation type="journal article" date="2019" name="Int. J. Syst. Evol. Microbiol.">
        <title>The Global Catalogue of Microorganisms (GCM) 10K type strain sequencing project: providing services to taxonomists for standard genome sequencing and annotation.</title>
        <authorList>
            <consortium name="The Broad Institute Genomics Platform"/>
            <consortium name="The Broad Institute Genome Sequencing Center for Infectious Disease"/>
            <person name="Wu L."/>
            <person name="Ma J."/>
        </authorList>
    </citation>
    <scope>NUCLEOTIDE SEQUENCE [LARGE SCALE GENOMIC DNA]</scope>
    <source>
        <strain evidence="8">ZS-35-S2</strain>
    </source>
</reference>
<dbReference type="SUPFAM" id="SSF46955">
    <property type="entry name" value="Putative DNA-binding domain"/>
    <property type="match status" value="1"/>
</dbReference>
<keyword evidence="1" id="KW-0678">Repressor</keyword>
<dbReference type="Proteomes" id="UP001596203">
    <property type="component" value="Unassembled WGS sequence"/>
</dbReference>
<feature type="region of interest" description="Disordered" evidence="5">
    <location>
        <begin position="123"/>
        <end position="143"/>
    </location>
</feature>
<evidence type="ECO:0000313" key="7">
    <source>
        <dbReference type="EMBL" id="MFC6021365.1"/>
    </source>
</evidence>
<keyword evidence="4" id="KW-0804">Transcription</keyword>
<dbReference type="Gene3D" id="1.10.1660.10">
    <property type="match status" value="1"/>
</dbReference>
<feature type="domain" description="HTH merR-type" evidence="6">
    <location>
        <begin position="1"/>
        <end position="68"/>
    </location>
</feature>
<dbReference type="InterPro" id="IPR009061">
    <property type="entry name" value="DNA-bd_dom_put_sf"/>
</dbReference>
<sequence length="143" mass="15633">MTIGDLAHRFGLATHVLRHWETMGLLAPGRDGAGKRRYGQADLMRVALILMGKEAGFGLRQLRTLLGTGNPMDHPEHLRRHMAELDERIAKATAARQLIAHALSCPMPFDDCPHAREQIAARIPPPIPSTTGALDPRAGLVEP</sequence>
<proteinExistence type="predicted"/>
<evidence type="ECO:0000313" key="8">
    <source>
        <dbReference type="Proteomes" id="UP001596203"/>
    </source>
</evidence>
<keyword evidence="8" id="KW-1185">Reference proteome</keyword>
<keyword evidence="2" id="KW-0805">Transcription regulation</keyword>
<organism evidence="7 8">
    <name type="scientific">Plantactinospora solaniradicis</name>
    <dbReference type="NCBI Taxonomy" id="1723736"/>
    <lineage>
        <taxon>Bacteria</taxon>
        <taxon>Bacillati</taxon>
        <taxon>Actinomycetota</taxon>
        <taxon>Actinomycetes</taxon>
        <taxon>Micromonosporales</taxon>
        <taxon>Micromonosporaceae</taxon>
        <taxon>Plantactinospora</taxon>
    </lineage>
</organism>
<comment type="caution">
    <text evidence="7">The sequence shown here is derived from an EMBL/GenBank/DDBJ whole genome shotgun (WGS) entry which is preliminary data.</text>
</comment>
<evidence type="ECO:0000256" key="1">
    <source>
        <dbReference type="ARBA" id="ARBA00022491"/>
    </source>
</evidence>
<name>A0ABW1KIT9_9ACTN</name>
<dbReference type="SMART" id="SM00422">
    <property type="entry name" value="HTH_MERR"/>
    <property type="match status" value="1"/>
</dbReference>
<dbReference type="PANTHER" id="PTHR30204:SF69">
    <property type="entry name" value="MERR-FAMILY TRANSCRIPTIONAL REGULATOR"/>
    <property type="match status" value="1"/>
</dbReference>
<dbReference type="EMBL" id="JBHSPR010000042">
    <property type="protein sequence ID" value="MFC6021365.1"/>
    <property type="molecule type" value="Genomic_DNA"/>
</dbReference>
<accession>A0ABW1KIT9</accession>
<keyword evidence="3" id="KW-0238">DNA-binding</keyword>
<dbReference type="PRINTS" id="PR00040">
    <property type="entry name" value="HTHMERR"/>
</dbReference>
<evidence type="ECO:0000256" key="4">
    <source>
        <dbReference type="ARBA" id="ARBA00023163"/>
    </source>
</evidence>
<dbReference type="PANTHER" id="PTHR30204">
    <property type="entry name" value="REDOX-CYCLING DRUG-SENSING TRANSCRIPTIONAL ACTIVATOR SOXR"/>
    <property type="match status" value="1"/>
</dbReference>
<evidence type="ECO:0000259" key="6">
    <source>
        <dbReference type="PROSITE" id="PS50937"/>
    </source>
</evidence>
<evidence type="ECO:0000256" key="2">
    <source>
        <dbReference type="ARBA" id="ARBA00023015"/>
    </source>
</evidence>
<dbReference type="CDD" id="cd00592">
    <property type="entry name" value="HTH_MerR-like"/>
    <property type="match status" value="1"/>
</dbReference>
<gene>
    <name evidence="7" type="ORF">ACFP2T_34985</name>
</gene>
<evidence type="ECO:0000256" key="3">
    <source>
        <dbReference type="ARBA" id="ARBA00023125"/>
    </source>
</evidence>
<dbReference type="PROSITE" id="PS50937">
    <property type="entry name" value="HTH_MERR_2"/>
    <property type="match status" value="1"/>
</dbReference>
<dbReference type="InterPro" id="IPR000551">
    <property type="entry name" value="MerR-type_HTH_dom"/>
</dbReference>